<evidence type="ECO:0000313" key="4">
    <source>
        <dbReference type="EMBL" id="CAK9078680.1"/>
    </source>
</evidence>
<dbReference type="Gene3D" id="3.30.40.10">
    <property type="entry name" value="Zinc/RING finger domain, C3HC4 (zinc finger)"/>
    <property type="match status" value="1"/>
</dbReference>
<comment type="caution">
    <text evidence="4">The sequence shown here is derived from an EMBL/GenBank/DDBJ whole genome shotgun (WGS) entry which is preliminary data.</text>
</comment>
<keyword evidence="1" id="KW-0479">Metal-binding</keyword>
<dbReference type="Pfam" id="PF13639">
    <property type="entry name" value="zf-RING_2"/>
    <property type="match status" value="1"/>
</dbReference>
<protein>
    <recommendedName>
        <fullName evidence="3">RING-type domain-containing protein</fullName>
    </recommendedName>
</protein>
<dbReference type="SUPFAM" id="SSF57850">
    <property type="entry name" value="RING/U-box"/>
    <property type="match status" value="1"/>
</dbReference>
<dbReference type="SMART" id="SM00184">
    <property type="entry name" value="RING"/>
    <property type="match status" value="1"/>
</dbReference>
<evidence type="ECO:0000259" key="3">
    <source>
        <dbReference type="PROSITE" id="PS50089"/>
    </source>
</evidence>
<dbReference type="InterPro" id="IPR013083">
    <property type="entry name" value="Znf_RING/FYVE/PHD"/>
</dbReference>
<dbReference type="EMBL" id="CAXAMM010038524">
    <property type="protein sequence ID" value="CAK9078680.1"/>
    <property type="molecule type" value="Genomic_DNA"/>
</dbReference>
<dbReference type="InterPro" id="IPR001841">
    <property type="entry name" value="Znf_RING"/>
</dbReference>
<feature type="region of interest" description="Disordered" evidence="2">
    <location>
        <begin position="1"/>
        <end position="34"/>
    </location>
</feature>
<evidence type="ECO:0000313" key="5">
    <source>
        <dbReference type="Proteomes" id="UP001642464"/>
    </source>
</evidence>
<feature type="compositionally biased region" description="Basic and acidic residues" evidence="2">
    <location>
        <begin position="464"/>
        <end position="477"/>
    </location>
</feature>
<accession>A0ABP0PVD8</accession>
<organism evidence="4 5">
    <name type="scientific">Durusdinium trenchii</name>
    <dbReference type="NCBI Taxonomy" id="1381693"/>
    <lineage>
        <taxon>Eukaryota</taxon>
        <taxon>Sar</taxon>
        <taxon>Alveolata</taxon>
        <taxon>Dinophyceae</taxon>
        <taxon>Suessiales</taxon>
        <taxon>Symbiodiniaceae</taxon>
        <taxon>Durusdinium</taxon>
    </lineage>
</organism>
<proteinExistence type="predicted"/>
<reference evidence="4 5" key="1">
    <citation type="submission" date="2024-02" db="EMBL/GenBank/DDBJ databases">
        <authorList>
            <person name="Chen Y."/>
            <person name="Shah S."/>
            <person name="Dougan E. K."/>
            <person name="Thang M."/>
            <person name="Chan C."/>
        </authorList>
    </citation>
    <scope>NUCLEOTIDE SEQUENCE [LARGE SCALE GENOMIC DNA]</scope>
</reference>
<feature type="domain" description="RING-type" evidence="3">
    <location>
        <begin position="200"/>
        <end position="245"/>
    </location>
</feature>
<keyword evidence="5" id="KW-1185">Reference proteome</keyword>
<feature type="non-terminal residue" evidence="4">
    <location>
        <position position="1"/>
    </location>
</feature>
<name>A0ABP0PVD8_9DINO</name>
<keyword evidence="1" id="KW-0862">Zinc</keyword>
<feature type="non-terminal residue" evidence="4">
    <location>
        <position position="510"/>
    </location>
</feature>
<keyword evidence="1" id="KW-0863">Zinc-finger</keyword>
<gene>
    <name evidence="4" type="ORF">SCF082_LOCUS37579</name>
</gene>
<feature type="region of interest" description="Disordered" evidence="2">
    <location>
        <begin position="464"/>
        <end position="489"/>
    </location>
</feature>
<evidence type="ECO:0000256" key="1">
    <source>
        <dbReference type="PROSITE-ProRule" id="PRU00175"/>
    </source>
</evidence>
<sequence length="510" mass="56428">FCSPSTPRPRARPDAAARMWRRRSRSPRRCESGLGDEDLQQAIFDDGRGIARLLGMSRPEGLLEARRAQLLKSGFSCRRSRGGRFAQAFWQFWKRLCRGEKPKEVPPLEKASRLLLACWAAMCSWDPAFVASDGWEQASKVEAKALHLVLPLLKEVPSLFGLFALLHVTDMAPDCEDCWEVKCAIMRQMQRHLNASGATCPVCLEELGREPATLMVMPCSHAVHSSCYASAVRAKTSAGRCLMCRKVCNWSNIIISRLLHDYRGFILTMVDEEDSDWLVFGGGPPREFLVASICADLSEHLPYLQEVSMTMETLATLYLEGQVEVSPQGTWIVSKELMLGNRWGRGTLAGPGAEPVASKPPHVRLPVASSLVSIASSDAQVCYNEFQIQQAGAFSAGALFGLISPADQAVMTFKAGARFNRCFGALTSTSPWSPRAFQFARNTCWTCCTTRSLRSLDACRRSSMETTRRRRASERSRGPPQRKLVGGADGLGNSLVLMIPKEFGEKRANL</sequence>
<evidence type="ECO:0000256" key="2">
    <source>
        <dbReference type="SAM" id="MobiDB-lite"/>
    </source>
</evidence>
<dbReference type="Proteomes" id="UP001642464">
    <property type="component" value="Unassembled WGS sequence"/>
</dbReference>
<dbReference type="PROSITE" id="PS50089">
    <property type="entry name" value="ZF_RING_2"/>
    <property type="match status" value="1"/>
</dbReference>